<evidence type="ECO:0000313" key="15">
    <source>
        <dbReference type="EMBL" id="CAG5101963.1"/>
    </source>
</evidence>
<keyword evidence="10" id="KW-0325">Glycoprotein</keyword>
<evidence type="ECO:0000256" key="11">
    <source>
        <dbReference type="ARBA" id="ARBA00039773"/>
    </source>
</evidence>
<evidence type="ECO:0000256" key="13">
    <source>
        <dbReference type="ARBA" id="ARBA00093670"/>
    </source>
</evidence>
<keyword evidence="4" id="KW-0812">Transmembrane</keyword>
<dbReference type="PANTHER" id="PTHR12129:SF17">
    <property type="entry name" value="HEPARAN SULFATE 2-O-SULFOTRANSFERASE 1"/>
    <property type="match status" value="1"/>
</dbReference>
<sequence>MARFSHVSGLIIFLLALVFLLIIDLHSKSSTARSLKERLSFSIPQESPAVLHEEFVSSLESPIVVYNRVPKTASTAFTHLLYDLTKENSIYVIHVNTTVPKQNAAIMSLHDQMLLRQNMTTWGLTPAFYHGHFAFFNVPNVFWINLIRNPFDRLVSNYYFLRYGDNFRKGLLRSKNGDTTTFNECVEKESSKDCSIQKMWIQIPYFCGQVAACWEPGSQWALDRAKQNVLEHYFLVGTTENLMQFVEVLENEIPAVFKGSYEKFKKQEPIRKTIHKDEITEETKAKLSNTRIWRMEFDFYNFVVKNFNLIYTRSITDGKLTKKNFFYEKIYGPTGKIVK</sequence>
<evidence type="ECO:0000256" key="1">
    <source>
        <dbReference type="ARBA" id="ARBA00004323"/>
    </source>
</evidence>
<evidence type="ECO:0000256" key="2">
    <source>
        <dbReference type="ARBA" id="ARBA00010569"/>
    </source>
</evidence>
<dbReference type="Pfam" id="PF03567">
    <property type="entry name" value="Sulfotransfer_2"/>
    <property type="match status" value="1"/>
</dbReference>
<proteinExistence type="inferred from homology"/>
<gene>
    <name evidence="15" type="ORF">OKIOD_LOCUS8844</name>
</gene>
<keyword evidence="8" id="KW-0472">Membrane</keyword>
<reference evidence="15 16" key="1">
    <citation type="submission" date="2021-04" db="EMBL/GenBank/DDBJ databases">
        <authorList>
            <person name="Bliznina A."/>
        </authorList>
    </citation>
    <scope>NUCLEOTIDE SEQUENCE [LARGE SCALE GENOMIC DNA]</scope>
</reference>
<comment type="similarity">
    <text evidence="2">Belongs to the sulfotransferase 3 family.</text>
</comment>
<dbReference type="Proteomes" id="UP001158576">
    <property type="component" value="Chromosome 1"/>
</dbReference>
<dbReference type="EMBL" id="OU015566">
    <property type="protein sequence ID" value="CAG5101963.1"/>
    <property type="molecule type" value="Genomic_DNA"/>
</dbReference>
<evidence type="ECO:0000256" key="8">
    <source>
        <dbReference type="ARBA" id="ARBA00023136"/>
    </source>
</evidence>
<dbReference type="Gene3D" id="3.40.50.300">
    <property type="entry name" value="P-loop containing nucleotide triphosphate hydrolases"/>
    <property type="match status" value="1"/>
</dbReference>
<accession>A0ABN7ST10</accession>
<evidence type="ECO:0000256" key="4">
    <source>
        <dbReference type="ARBA" id="ARBA00022692"/>
    </source>
</evidence>
<dbReference type="InterPro" id="IPR005331">
    <property type="entry name" value="Sulfotransferase"/>
</dbReference>
<dbReference type="PANTHER" id="PTHR12129">
    <property type="entry name" value="HEPARAN SULFATE 2-O-SULFOTRANSFERASE"/>
    <property type="match status" value="1"/>
</dbReference>
<keyword evidence="16" id="KW-1185">Reference proteome</keyword>
<evidence type="ECO:0000256" key="9">
    <source>
        <dbReference type="ARBA" id="ARBA00023157"/>
    </source>
</evidence>
<evidence type="ECO:0000256" key="3">
    <source>
        <dbReference type="ARBA" id="ARBA00022679"/>
    </source>
</evidence>
<evidence type="ECO:0000256" key="14">
    <source>
        <dbReference type="ARBA" id="ARBA00093675"/>
    </source>
</evidence>
<evidence type="ECO:0000256" key="7">
    <source>
        <dbReference type="ARBA" id="ARBA00023034"/>
    </source>
</evidence>
<dbReference type="InterPro" id="IPR007734">
    <property type="entry name" value="Heparan_SO4_2-O-STrfase"/>
</dbReference>
<evidence type="ECO:0000256" key="6">
    <source>
        <dbReference type="ARBA" id="ARBA00022989"/>
    </source>
</evidence>
<keyword evidence="9" id="KW-1015">Disulfide bond</keyword>
<evidence type="ECO:0000256" key="10">
    <source>
        <dbReference type="ARBA" id="ARBA00023180"/>
    </source>
</evidence>
<keyword evidence="3" id="KW-0808">Transferase</keyword>
<protein>
    <recommendedName>
        <fullName evidence="11">Heparan sulfate 2-O-sulfotransferase 1</fullName>
    </recommendedName>
    <alternativeName>
        <fullName evidence="14">2-O-sulfotransferase</fullName>
    </alternativeName>
    <alternativeName>
        <fullName evidence="13">HS 2-O-sulfotransferase</fullName>
    </alternativeName>
    <alternativeName>
        <fullName evidence="12">Heparan sulfate 2-sulfotransferase</fullName>
    </alternativeName>
</protein>
<evidence type="ECO:0000313" key="16">
    <source>
        <dbReference type="Proteomes" id="UP001158576"/>
    </source>
</evidence>
<dbReference type="SUPFAM" id="SSF52540">
    <property type="entry name" value="P-loop containing nucleoside triphosphate hydrolases"/>
    <property type="match status" value="1"/>
</dbReference>
<evidence type="ECO:0000256" key="5">
    <source>
        <dbReference type="ARBA" id="ARBA00022968"/>
    </source>
</evidence>
<dbReference type="InterPro" id="IPR027417">
    <property type="entry name" value="P-loop_NTPase"/>
</dbReference>
<keyword evidence="6" id="KW-1133">Transmembrane helix</keyword>
<comment type="subcellular location">
    <subcellularLocation>
        <location evidence="1">Golgi apparatus membrane</location>
        <topology evidence="1">Single-pass type II membrane protein</topology>
    </subcellularLocation>
</comment>
<evidence type="ECO:0000256" key="12">
    <source>
        <dbReference type="ARBA" id="ARBA00093643"/>
    </source>
</evidence>
<keyword evidence="7" id="KW-0333">Golgi apparatus</keyword>
<keyword evidence="5" id="KW-0735">Signal-anchor</keyword>
<name>A0ABN7ST10_OIKDI</name>
<organism evidence="15 16">
    <name type="scientific">Oikopleura dioica</name>
    <name type="common">Tunicate</name>
    <dbReference type="NCBI Taxonomy" id="34765"/>
    <lineage>
        <taxon>Eukaryota</taxon>
        <taxon>Metazoa</taxon>
        <taxon>Chordata</taxon>
        <taxon>Tunicata</taxon>
        <taxon>Appendicularia</taxon>
        <taxon>Copelata</taxon>
        <taxon>Oikopleuridae</taxon>
        <taxon>Oikopleura</taxon>
    </lineage>
</organism>